<keyword evidence="1" id="KW-0472">Membrane</keyword>
<dbReference type="HOGENOM" id="CLU_2756899_0_0_6"/>
<accession>A0A077QCZ0</accession>
<evidence type="ECO:0000256" key="1">
    <source>
        <dbReference type="SAM" id="Phobius"/>
    </source>
</evidence>
<dbReference type="AlphaFoldDB" id="A0A077QCZ0"/>
<feature type="transmembrane region" description="Helical" evidence="1">
    <location>
        <begin position="22"/>
        <end position="40"/>
    </location>
</feature>
<gene>
    <name evidence="2" type="ORF">XBI1_1220003</name>
</gene>
<reference evidence="2" key="1">
    <citation type="submission" date="2013-07" db="EMBL/GenBank/DDBJ databases">
        <title>Sub-species coevolution in mutualistic symbiosis.</title>
        <authorList>
            <person name="Murfin K."/>
            <person name="Klassen J."/>
            <person name="Lee M."/>
            <person name="Forst S."/>
            <person name="Stock P."/>
            <person name="Goodrich-Blair H."/>
        </authorList>
    </citation>
    <scope>NUCLEOTIDE SEQUENCE [LARGE SCALE GENOMIC DNA]</scope>
    <source>
        <strain evidence="2">Intermedium</strain>
    </source>
</reference>
<protein>
    <submittedName>
        <fullName evidence="2">Uncharacterized protein</fullName>
    </submittedName>
</protein>
<comment type="caution">
    <text evidence="2">The sequence shown here is derived from an EMBL/GenBank/DDBJ whole genome shotgun (WGS) entry which is preliminary data.</text>
</comment>
<evidence type="ECO:0000313" key="2">
    <source>
        <dbReference type="EMBL" id="CDH30963.1"/>
    </source>
</evidence>
<sequence>MKIFSIIMNSHGHKYKIKITNIHTNTLLLVVVICFFYLCIKKKLNIDTFINTLRHNLLPFYFMKYHLMSWW</sequence>
<dbReference type="Proteomes" id="UP000028480">
    <property type="component" value="Unassembled WGS sequence"/>
</dbReference>
<name>A0A077QCZ0_XENBV</name>
<keyword evidence="1" id="KW-0812">Transmembrane</keyword>
<proteinExistence type="predicted"/>
<keyword evidence="1" id="KW-1133">Transmembrane helix</keyword>
<organism evidence="2 3">
    <name type="scientific">Xenorhabdus bovienii str. Intermedium</name>
    <dbReference type="NCBI Taxonomy" id="1379677"/>
    <lineage>
        <taxon>Bacteria</taxon>
        <taxon>Pseudomonadati</taxon>
        <taxon>Pseudomonadota</taxon>
        <taxon>Gammaproteobacteria</taxon>
        <taxon>Enterobacterales</taxon>
        <taxon>Morganellaceae</taxon>
        <taxon>Xenorhabdus</taxon>
    </lineage>
</organism>
<evidence type="ECO:0000313" key="3">
    <source>
        <dbReference type="Proteomes" id="UP000028480"/>
    </source>
</evidence>
<dbReference type="EMBL" id="CBTB010000027">
    <property type="protein sequence ID" value="CDH30963.1"/>
    <property type="molecule type" value="Genomic_DNA"/>
</dbReference>